<dbReference type="Proteomes" id="UP000236291">
    <property type="component" value="Unassembled WGS sequence"/>
</dbReference>
<sequence>MSPPHSNPMLNPPTPFGYHPYRKTVPNHAFYAAPYDNMLRQDSASDIVGDPNSLMGFPQGVPFEQARGGGMVVDPRDAKGILAPQPMTLPPLPPPLAHMMKQNYYSGEHGHDGQDVQSCVAGCGKMESAQHLSISCSTFGFVWSSIRSWIGVFSVDPHNLVEHFLPFTFSARGLRAC</sequence>
<protein>
    <submittedName>
        <fullName evidence="1">E3 ubiquitin-protein ligase Hakai-like protein</fullName>
    </submittedName>
</protein>
<name>A0A2K3NGD0_TRIPR</name>
<reference evidence="1 2" key="1">
    <citation type="journal article" date="2014" name="Am. J. Bot.">
        <title>Genome assembly and annotation for red clover (Trifolium pratense; Fabaceae).</title>
        <authorList>
            <person name="Istvanek J."/>
            <person name="Jaros M."/>
            <person name="Krenek A."/>
            <person name="Repkova J."/>
        </authorList>
    </citation>
    <scope>NUCLEOTIDE SEQUENCE [LARGE SCALE GENOMIC DNA]</scope>
    <source>
        <strain evidence="2">cv. Tatra</strain>
        <tissue evidence="1">Young leaves</tissue>
    </source>
</reference>
<comment type="caution">
    <text evidence="1">The sequence shown here is derived from an EMBL/GenBank/DDBJ whole genome shotgun (WGS) entry which is preliminary data.</text>
</comment>
<dbReference type="EMBL" id="ASHM01020922">
    <property type="protein sequence ID" value="PNY02098.1"/>
    <property type="molecule type" value="Genomic_DNA"/>
</dbReference>
<evidence type="ECO:0000313" key="2">
    <source>
        <dbReference type="Proteomes" id="UP000236291"/>
    </source>
</evidence>
<dbReference type="AlphaFoldDB" id="A0A2K3NGD0"/>
<gene>
    <name evidence="1" type="ORF">L195_g025403</name>
</gene>
<proteinExistence type="predicted"/>
<organism evidence="1 2">
    <name type="scientific">Trifolium pratense</name>
    <name type="common">Red clover</name>
    <dbReference type="NCBI Taxonomy" id="57577"/>
    <lineage>
        <taxon>Eukaryota</taxon>
        <taxon>Viridiplantae</taxon>
        <taxon>Streptophyta</taxon>
        <taxon>Embryophyta</taxon>
        <taxon>Tracheophyta</taxon>
        <taxon>Spermatophyta</taxon>
        <taxon>Magnoliopsida</taxon>
        <taxon>eudicotyledons</taxon>
        <taxon>Gunneridae</taxon>
        <taxon>Pentapetalae</taxon>
        <taxon>rosids</taxon>
        <taxon>fabids</taxon>
        <taxon>Fabales</taxon>
        <taxon>Fabaceae</taxon>
        <taxon>Papilionoideae</taxon>
        <taxon>50 kb inversion clade</taxon>
        <taxon>NPAAA clade</taxon>
        <taxon>Hologalegina</taxon>
        <taxon>IRL clade</taxon>
        <taxon>Trifolieae</taxon>
        <taxon>Trifolium</taxon>
    </lineage>
</organism>
<reference evidence="1 2" key="2">
    <citation type="journal article" date="2017" name="Front. Plant Sci.">
        <title>Gene Classification and Mining of Molecular Markers Useful in Red Clover (Trifolium pratense) Breeding.</title>
        <authorList>
            <person name="Istvanek J."/>
            <person name="Dluhosova J."/>
            <person name="Dluhos P."/>
            <person name="Patkova L."/>
            <person name="Nedelnik J."/>
            <person name="Repkova J."/>
        </authorList>
    </citation>
    <scope>NUCLEOTIDE SEQUENCE [LARGE SCALE GENOMIC DNA]</scope>
    <source>
        <strain evidence="2">cv. Tatra</strain>
        <tissue evidence="1">Young leaves</tissue>
    </source>
</reference>
<evidence type="ECO:0000313" key="1">
    <source>
        <dbReference type="EMBL" id="PNY02098.1"/>
    </source>
</evidence>
<accession>A0A2K3NGD0</accession>